<evidence type="ECO:0000313" key="1">
    <source>
        <dbReference type="EMBL" id="RAH46294.1"/>
    </source>
</evidence>
<proteinExistence type="predicted"/>
<reference evidence="1" key="1">
    <citation type="submission" date="2018-02" db="EMBL/GenBank/DDBJ databases">
        <title>The genomes of Aspergillus section Nigri reveals drivers in fungal speciation.</title>
        <authorList>
            <consortium name="DOE Joint Genome Institute"/>
            <person name="Vesth T.C."/>
            <person name="Nybo J."/>
            <person name="Theobald S."/>
            <person name="Brandl J."/>
            <person name="Frisvad J.C."/>
            <person name="Nielsen K.F."/>
            <person name="Lyhne E.K."/>
            <person name="Kogle M.E."/>
            <person name="Kuo A."/>
            <person name="Riley R."/>
            <person name="Clum A."/>
            <person name="Nolan M."/>
            <person name="Lipzen A."/>
            <person name="Salamov A."/>
            <person name="Henrissat B."/>
            <person name="Wiebenga A."/>
            <person name="De vries R.P."/>
            <person name="Grigoriev I.V."/>
            <person name="Mortensen U.H."/>
            <person name="Andersen M.R."/>
            <person name="Baker S.E."/>
        </authorList>
    </citation>
    <scope>NUCLEOTIDE SEQUENCE</scope>
    <source>
        <strain evidence="1">CBS 621.78</strain>
    </source>
</reference>
<dbReference type="Proteomes" id="UP000249057">
    <property type="component" value="Unassembled WGS sequence"/>
</dbReference>
<evidence type="ECO:0000313" key="2">
    <source>
        <dbReference type="Proteomes" id="UP000249057"/>
    </source>
</evidence>
<protein>
    <submittedName>
        <fullName evidence="1">Uncharacterized protein</fullName>
    </submittedName>
</protein>
<sequence>MDRELLAIVYAIEKWITLLEVAPHIRVRTDHKNLETELKPTIINRRRNRRIHGASYAITPQSEHLRRKKNNSYSTTWNRTSDEVTYDQAQPNYHVESSGYQRRTRINYECVSILDQSTRKPRRLYMHRHQAQLSETEFYDMDGMRNTTSKRLTTTYGYYQKTYGKQHSGATSELLNIHKCLSDLSTY</sequence>
<keyword evidence="2" id="KW-1185">Reference proteome</keyword>
<organism evidence="1 2">
    <name type="scientific">Aspergillus brunneoviolaceus CBS 621.78</name>
    <dbReference type="NCBI Taxonomy" id="1450534"/>
    <lineage>
        <taxon>Eukaryota</taxon>
        <taxon>Fungi</taxon>
        <taxon>Dikarya</taxon>
        <taxon>Ascomycota</taxon>
        <taxon>Pezizomycotina</taxon>
        <taxon>Eurotiomycetes</taxon>
        <taxon>Eurotiomycetidae</taxon>
        <taxon>Eurotiales</taxon>
        <taxon>Aspergillaceae</taxon>
        <taxon>Aspergillus</taxon>
        <taxon>Aspergillus subgen. Circumdati</taxon>
    </lineage>
</organism>
<name>A0ACD1GAZ6_9EURO</name>
<accession>A0ACD1GAZ6</accession>
<dbReference type="EMBL" id="KZ825338">
    <property type="protein sequence ID" value="RAH46294.1"/>
    <property type="molecule type" value="Genomic_DNA"/>
</dbReference>
<gene>
    <name evidence="1" type="ORF">BO95DRAFT_481692</name>
</gene>